<organism evidence="6 7">
    <name type="scientific">Phytohabitans kaempferiae</name>
    <dbReference type="NCBI Taxonomy" id="1620943"/>
    <lineage>
        <taxon>Bacteria</taxon>
        <taxon>Bacillati</taxon>
        <taxon>Actinomycetota</taxon>
        <taxon>Actinomycetes</taxon>
        <taxon>Micromonosporales</taxon>
        <taxon>Micromonosporaceae</taxon>
    </lineage>
</organism>
<name>A0ABV6MHG8_9ACTN</name>
<accession>A0ABV6MHG8</accession>
<dbReference type="Pfam" id="PF13305">
    <property type="entry name" value="TetR_C_33"/>
    <property type="match status" value="1"/>
</dbReference>
<keyword evidence="3" id="KW-0804">Transcription</keyword>
<dbReference type="PANTHER" id="PTHR30055">
    <property type="entry name" value="HTH-TYPE TRANSCRIPTIONAL REGULATOR RUTR"/>
    <property type="match status" value="1"/>
</dbReference>
<evidence type="ECO:0000256" key="2">
    <source>
        <dbReference type="ARBA" id="ARBA00023125"/>
    </source>
</evidence>
<dbReference type="PANTHER" id="PTHR30055:SF209">
    <property type="entry name" value="POSSIBLE TRANSCRIPTIONAL REGULATORY PROTEIN (PROBABLY TETR-FAMILY)"/>
    <property type="match status" value="1"/>
</dbReference>
<dbReference type="InterPro" id="IPR009057">
    <property type="entry name" value="Homeodomain-like_sf"/>
</dbReference>
<evidence type="ECO:0000259" key="5">
    <source>
        <dbReference type="PROSITE" id="PS50977"/>
    </source>
</evidence>
<dbReference type="InterPro" id="IPR050109">
    <property type="entry name" value="HTH-type_TetR-like_transc_reg"/>
</dbReference>
<dbReference type="Pfam" id="PF00440">
    <property type="entry name" value="TetR_N"/>
    <property type="match status" value="1"/>
</dbReference>
<evidence type="ECO:0000313" key="6">
    <source>
        <dbReference type="EMBL" id="MFC0534004.1"/>
    </source>
</evidence>
<dbReference type="InterPro" id="IPR025996">
    <property type="entry name" value="MT1864/Rv1816-like_C"/>
</dbReference>
<proteinExistence type="predicted"/>
<feature type="domain" description="HTH tetR-type" evidence="5">
    <location>
        <begin position="8"/>
        <end position="68"/>
    </location>
</feature>
<dbReference type="PROSITE" id="PS50977">
    <property type="entry name" value="HTH_TETR_2"/>
    <property type="match status" value="1"/>
</dbReference>
<dbReference type="Gene3D" id="1.10.357.10">
    <property type="entry name" value="Tetracycline Repressor, domain 2"/>
    <property type="match status" value="1"/>
</dbReference>
<dbReference type="InterPro" id="IPR001647">
    <property type="entry name" value="HTH_TetR"/>
</dbReference>
<evidence type="ECO:0000256" key="4">
    <source>
        <dbReference type="PROSITE-ProRule" id="PRU00335"/>
    </source>
</evidence>
<reference evidence="6 7" key="1">
    <citation type="submission" date="2024-09" db="EMBL/GenBank/DDBJ databases">
        <authorList>
            <person name="Sun Q."/>
            <person name="Mori K."/>
        </authorList>
    </citation>
    <scope>NUCLEOTIDE SEQUENCE [LARGE SCALE GENOMIC DNA]</scope>
    <source>
        <strain evidence="6 7">TBRC 3947</strain>
    </source>
</reference>
<evidence type="ECO:0000256" key="1">
    <source>
        <dbReference type="ARBA" id="ARBA00023015"/>
    </source>
</evidence>
<dbReference type="EMBL" id="JBHLUH010000098">
    <property type="protein sequence ID" value="MFC0534004.1"/>
    <property type="molecule type" value="Genomic_DNA"/>
</dbReference>
<dbReference type="RefSeq" id="WP_377262318.1">
    <property type="nucleotide sequence ID" value="NZ_JBHLUH010000098.1"/>
</dbReference>
<comment type="caution">
    <text evidence="6">The sequence shown here is derived from an EMBL/GenBank/DDBJ whole genome shotgun (WGS) entry which is preliminary data.</text>
</comment>
<sequence>MSPRTADPRVRTMLVEAAARVLAEEGAAALTSRRLAAEIGSSTMVVFSRFQSMAEIRWAVREEGFARLNARLDALAASDDPVADLVAAGAVFFASGLANPHMYKAMFIDRPPEDDNLGAETFERLVALIQRCVAAGRFSAAQESLVPVWAAQLWSMRHGLVTMTVAELLPSEQARFVLDDMTYRLLVGYGDDPGRAKLSIEQGSRTAADAEAEEAMS</sequence>
<gene>
    <name evidence="6" type="ORF">ACFFIA_41040</name>
</gene>
<evidence type="ECO:0000313" key="7">
    <source>
        <dbReference type="Proteomes" id="UP001589867"/>
    </source>
</evidence>
<evidence type="ECO:0000256" key="3">
    <source>
        <dbReference type="ARBA" id="ARBA00023163"/>
    </source>
</evidence>
<feature type="DNA-binding region" description="H-T-H motif" evidence="4">
    <location>
        <begin position="31"/>
        <end position="50"/>
    </location>
</feature>
<keyword evidence="1" id="KW-0805">Transcription regulation</keyword>
<dbReference type="InterPro" id="IPR036271">
    <property type="entry name" value="Tet_transcr_reg_TetR-rel_C_sf"/>
</dbReference>
<dbReference type="SUPFAM" id="SSF48498">
    <property type="entry name" value="Tetracyclin repressor-like, C-terminal domain"/>
    <property type="match status" value="1"/>
</dbReference>
<keyword evidence="7" id="KW-1185">Reference proteome</keyword>
<protein>
    <submittedName>
        <fullName evidence="6">TetR/AcrR family transcriptional regulator</fullName>
    </submittedName>
</protein>
<dbReference type="SUPFAM" id="SSF46689">
    <property type="entry name" value="Homeodomain-like"/>
    <property type="match status" value="1"/>
</dbReference>
<keyword evidence="2 4" id="KW-0238">DNA-binding</keyword>
<dbReference type="Proteomes" id="UP001589867">
    <property type="component" value="Unassembled WGS sequence"/>
</dbReference>